<keyword evidence="1" id="KW-0732">Signal</keyword>
<evidence type="ECO:0000313" key="2">
    <source>
        <dbReference type="EMBL" id="SCZ29331.1"/>
    </source>
</evidence>
<gene>
    <name evidence="2" type="ORF">SAMN03080610_01118</name>
</gene>
<feature type="chain" id="PRO_5011620077" description="Oxidoreductase molybdopterin-binding domain-containing protein" evidence="1">
    <location>
        <begin position="23"/>
        <end position="161"/>
    </location>
</feature>
<proteinExistence type="predicted"/>
<keyword evidence="3" id="KW-1185">Reference proteome</keyword>
<feature type="signal peptide" evidence="1">
    <location>
        <begin position="1"/>
        <end position="22"/>
    </location>
</feature>
<dbReference type="SUPFAM" id="SSF56524">
    <property type="entry name" value="Oxidoreductase molybdopterin-binding domain"/>
    <property type="match status" value="1"/>
</dbReference>
<dbReference type="AlphaFoldDB" id="A0A1G5MXQ9"/>
<evidence type="ECO:0000313" key="3">
    <source>
        <dbReference type="Proteomes" id="UP000199347"/>
    </source>
</evidence>
<accession>A0A1G5MXQ9</accession>
<evidence type="ECO:0000256" key="1">
    <source>
        <dbReference type="SAM" id="SignalP"/>
    </source>
</evidence>
<evidence type="ECO:0008006" key="4">
    <source>
        <dbReference type="Google" id="ProtNLM"/>
    </source>
</evidence>
<sequence length="161" mass="17724">MSRLSLFLAALLATVACSPVAAQELTLRWLGESGAVLAEELMSVEDIEALQQQVIVTHTPWADGAQTFSGPLLATLANLAGLPVVEAALVALNDYSAKIPQSDWALYGIIMAVRQDGEEMRIRDKGPFRIVYPVDAYPALTSHLYHSRMIWQIRSIDFRVE</sequence>
<organism evidence="2 3">
    <name type="scientific">Afifella marina DSM 2698</name>
    <dbReference type="NCBI Taxonomy" id="1120955"/>
    <lineage>
        <taxon>Bacteria</taxon>
        <taxon>Pseudomonadati</taxon>
        <taxon>Pseudomonadota</taxon>
        <taxon>Alphaproteobacteria</taxon>
        <taxon>Hyphomicrobiales</taxon>
        <taxon>Afifellaceae</taxon>
        <taxon>Afifella</taxon>
    </lineage>
</organism>
<dbReference type="Proteomes" id="UP000199347">
    <property type="component" value="Unassembled WGS sequence"/>
</dbReference>
<dbReference type="PROSITE" id="PS51257">
    <property type="entry name" value="PROKAR_LIPOPROTEIN"/>
    <property type="match status" value="1"/>
</dbReference>
<reference evidence="2 3" key="1">
    <citation type="submission" date="2016-10" db="EMBL/GenBank/DDBJ databases">
        <authorList>
            <person name="de Groot N.N."/>
        </authorList>
    </citation>
    <scope>NUCLEOTIDE SEQUENCE [LARGE SCALE GENOMIC DNA]</scope>
    <source>
        <strain evidence="2 3">DSM 2698</strain>
    </source>
</reference>
<name>A0A1G5MXQ9_AFIMA</name>
<dbReference type="STRING" id="1120955.SAMN03080610_01118"/>
<protein>
    <recommendedName>
        <fullName evidence="4">Oxidoreductase molybdopterin-binding domain-containing protein</fullName>
    </recommendedName>
</protein>
<dbReference type="EMBL" id="FMVW01000002">
    <property type="protein sequence ID" value="SCZ29331.1"/>
    <property type="molecule type" value="Genomic_DNA"/>
</dbReference>
<dbReference type="InterPro" id="IPR036374">
    <property type="entry name" value="OxRdtase_Mopterin-bd_sf"/>
</dbReference>